<dbReference type="AlphaFoldDB" id="A0A431V1G5"/>
<feature type="region of interest" description="Disordered" evidence="1">
    <location>
        <begin position="149"/>
        <end position="170"/>
    </location>
</feature>
<keyword evidence="4" id="KW-1185">Reference proteome</keyword>
<comment type="caution">
    <text evidence="3">The sequence shown here is derived from an EMBL/GenBank/DDBJ whole genome shotgun (WGS) entry which is preliminary data.</text>
</comment>
<dbReference type="Pfam" id="PF01381">
    <property type="entry name" value="HTH_3"/>
    <property type="match status" value="1"/>
</dbReference>
<dbReference type="InterPro" id="IPR015927">
    <property type="entry name" value="Peptidase_S24_S26A/B/C"/>
</dbReference>
<evidence type="ECO:0000259" key="2">
    <source>
        <dbReference type="PROSITE" id="PS50943"/>
    </source>
</evidence>
<proteinExistence type="predicted"/>
<dbReference type="InterPro" id="IPR050077">
    <property type="entry name" value="LexA_repressor"/>
</dbReference>
<evidence type="ECO:0000313" key="4">
    <source>
        <dbReference type="Proteomes" id="UP000267400"/>
    </source>
</evidence>
<accession>A0A431V1G5</accession>
<dbReference type="CDD" id="cd06529">
    <property type="entry name" value="S24_LexA-like"/>
    <property type="match status" value="1"/>
</dbReference>
<gene>
    <name evidence="3" type="ORF">EKG36_13245</name>
</gene>
<sequence>MDPLVNAARRDVADPGALRDAAHLIDRKPQCAHELPTSTYVLTVHNRPGLKVHATTAMIERMVHTPNSEAPFSARLRAALDRAGLSGRGEGARLAKLAQVTPKAASKWLNDEARPGHDKLVAISKALRVREEWLAYGRGPMTFSELAGEKAADEGAGSTPSGESNVAPAPQLQGMCPEISWVQAGQWAEVCHVELDPESVNWYPRPPSASEQTFVLRVVGESMIPEYSPGTLIYVDPEKSAETGKDVIAVMTDTGEATFKRFIEEPGAGKMLKALNPAWKDPYLPINGNCRVIGVVVADMRMR</sequence>
<evidence type="ECO:0000256" key="1">
    <source>
        <dbReference type="SAM" id="MobiDB-lite"/>
    </source>
</evidence>
<dbReference type="CDD" id="cd00093">
    <property type="entry name" value="HTH_XRE"/>
    <property type="match status" value="1"/>
</dbReference>
<dbReference type="Gene3D" id="1.10.260.40">
    <property type="entry name" value="lambda repressor-like DNA-binding domains"/>
    <property type="match status" value="1"/>
</dbReference>
<reference evidence="3 4" key="1">
    <citation type="submission" date="2018-12" db="EMBL/GenBank/DDBJ databases">
        <authorList>
            <person name="Yu L."/>
        </authorList>
    </citation>
    <scope>NUCLEOTIDE SEQUENCE [LARGE SCALE GENOMIC DNA]</scope>
    <source>
        <strain evidence="3 4">11S</strain>
    </source>
</reference>
<dbReference type="PROSITE" id="PS50943">
    <property type="entry name" value="HTH_CROC1"/>
    <property type="match status" value="1"/>
</dbReference>
<dbReference type="SUPFAM" id="SSF51306">
    <property type="entry name" value="LexA/Signal peptidase"/>
    <property type="match status" value="1"/>
</dbReference>
<dbReference type="PANTHER" id="PTHR33516:SF2">
    <property type="entry name" value="LEXA REPRESSOR-RELATED"/>
    <property type="match status" value="1"/>
</dbReference>
<dbReference type="InterPro" id="IPR039418">
    <property type="entry name" value="LexA-like"/>
</dbReference>
<protein>
    <submittedName>
        <fullName evidence="3">XRE family transcriptional regulator</fullName>
    </submittedName>
</protein>
<evidence type="ECO:0000313" key="3">
    <source>
        <dbReference type="EMBL" id="RTR01968.1"/>
    </source>
</evidence>
<dbReference type="InterPro" id="IPR001387">
    <property type="entry name" value="Cro/C1-type_HTH"/>
</dbReference>
<dbReference type="Proteomes" id="UP000267400">
    <property type="component" value="Unassembled WGS sequence"/>
</dbReference>
<dbReference type="EMBL" id="RXNS01000012">
    <property type="protein sequence ID" value="RTR01968.1"/>
    <property type="molecule type" value="Genomic_DNA"/>
</dbReference>
<dbReference type="InterPro" id="IPR036286">
    <property type="entry name" value="LexA/Signal_pep-like_sf"/>
</dbReference>
<feature type="domain" description="HTH cro/C1-type" evidence="2">
    <location>
        <begin position="94"/>
        <end position="134"/>
    </location>
</feature>
<dbReference type="GO" id="GO:0003677">
    <property type="term" value="F:DNA binding"/>
    <property type="evidence" value="ECO:0007669"/>
    <property type="project" value="InterPro"/>
</dbReference>
<organism evidence="3 4">
    <name type="scientific">Halomonas nitroreducens</name>
    <dbReference type="NCBI Taxonomy" id="447425"/>
    <lineage>
        <taxon>Bacteria</taxon>
        <taxon>Pseudomonadati</taxon>
        <taxon>Pseudomonadota</taxon>
        <taxon>Gammaproteobacteria</taxon>
        <taxon>Oceanospirillales</taxon>
        <taxon>Halomonadaceae</taxon>
        <taxon>Halomonas</taxon>
    </lineage>
</organism>
<dbReference type="SUPFAM" id="SSF47413">
    <property type="entry name" value="lambda repressor-like DNA-binding domains"/>
    <property type="match status" value="1"/>
</dbReference>
<dbReference type="OrthoDB" id="9791537at2"/>
<dbReference type="InterPro" id="IPR010982">
    <property type="entry name" value="Lambda_DNA-bd_dom_sf"/>
</dbReference>
<dbReference type="Gene3D" id="2.10.109.10">
    <property type="entry name" value="Umud Fragment, subunit A"/>
    <property type="match status" value="1"/>
</dbReference>
<name>A0A431V1G5_9GAMM</name>
<dbReference type="Pfam" id="PF00717">
    <property type="entry name" value="Peptidase_S24"/>
    <property type="match status" value="1"/>
</dbReference>
<dbReference type="PANTHER" id="PTHR33516">
    <property type="entry name" value="LEXA REPRESSOR"/>
    <property type="match status" value="1"/>
</dbReference>
<dbReference type="SMART" id="SM00530">
    <property type="entry name" value="HTH_XRE"/>
    <property type="match status" value="1"/>
</dbReference>